<comment type="subcellular location">
    <subcellularLocation>
        <location evidence="1">Nucleus</location>
    </subcellularLocation>
</comment>
<proteinExistence type="predicted"/>
<dbReference type="EMBL" id="JYDO01000065">
    <property type="protein sequence ID" value="KRZ73341.1"/>
    <property type="molecule type" value="Genomic_DNA"/>
</dbReference>
<organism evidence="7 8">
    <name type="scientific">Trichinella papuae</name>
    <dbReference type="NCBI Taxonomy" id="268474"/>
    <lineage>
        <taxon>Eukaryota</taxon>
        <taxon>Metazoa</taxon>
        <taxon>Ecdysozoa</taxon>
        <taxon>Nematoda</taxon>
        <taxon>Enoplea</taxon>
        <taxon>Dorylaimia</taxon>
        <taxon>Trichinellida</taxon>
        <taxon>Trichinellidae</taxon>
        <taxon>Trichinella</taxon>
    </lineage>
</organism>
<evidence type="ECO:0000256" key="4">
    <source>
        <dbReference type="ARBA" id="ARBA00023242"/>
    </source>
</evidence>
<evidence type="ECO:0000256" key="2">
    <source>
        <dbReference type="ARBA" id="ARBA00023015"/>
    </source>
</evidence>
<gene>
    <name evidence="7" type="primary">HLHmgamma</name>
    <name evidence="7" type="ORF">T10_6494</name>
</gene>
<dbReference type="InterPro" id="IPR050370">
    <property type="entry name" value="HES_HEY"/>
</dbReference>
<dbReference type="STRING" id="268474.A0A0V1MNK8"/>
<keyword evidence="8" id="KW-1185">Reference proteome</keyword>
<sequence>MMMFTTMAYIVTVTGTRCRQMSSSHDLGTVAWASRRCVAAFCLIFIVQLTVGTPTPIGQPIIRRRGKLLEQSIVLATPVTTGRMDRKLKKPLMEKRRRARINHCLTELKSILMSADPKADQNTAGQSKVEKADILEMTVQLLKQRILVGGGEKAEGFIDGYTTCANNAALFLTNVAEPNAGPLLAAGLMTHLSRMLEERLRNQTTPTMLSPPTTATPPTPVSPASNDKDKRQFDSTTPYLWRPW</sequence>
<protein>
    <submittedName>
        <fullName evidence="7">Enhancer of split mgamma protein</fullName>
    </submittedName>
</protein>
<keyword evidence="3" id="KW-0804">Transcription</keyword>
<dbReference type="SUPFAM" id="SSF158457">
    <property type="entry name" value="Orange domain-like"/>
    <property type="match status" value="1"/>
</dbReference>
<dbReference type="GO" id="GO:0005634">
    <property type="term" value="C:nucleus"/>
    <property type="evidence" value="ECO:0007669"/>
    <property type="project" value="UniProtKB-SubCell"/>
</dbReference>
<dbReference type="InterPro" id="IPR011598">
    <property type="entry name" value="bHLH_dom"/>
</dbReference>
<feature type="compositionally biased region" description="Low complexity" evidence="5">
    <location>
        <begin position="204"/>
        <end position="213"/>
    </location>
</feature>
<feature type="region of interest" description="Disordered" evidence="5">
    <location>
        <begin position="204"/>
        <end position="244"/>
    </location>
</feature>
<dbReference type="InterPro" id="IPR036638">
    <property type="entry name" value="HLH_DNA-bd_sf"/>
</dbReference>
<name>A0A0V1MNK8_9BILA</name>
<evidence type="ECO:0000313" key="7">
    <source>
        <dbReference type="EMBL" id="KRZ73341.1"/>
    </source>
</evidence>
<evidence type="ECO:0000256" key="5">
    <source>
        <dbReference type="SAM" id="MobiDB-lite"/>
    </source>
</evidence>
<dbReference type="SUPFAM" id="SSF47459">
    <property type="entry name" value="HLH, helix-loop-helix DNA-binding domain"/>
    <property type="match status" value="1"/>
</dbReference>
<keyword evidence="4" id="KW-0539">Nucleus</keyword>
<dbReference type="CDD" id="cd11410">
    <property type="entry name" value="bHLH_O_HES"/>
    <property type="match status" value="1"/>
</dbReference>
<dbReference type="GO" id="GO:0046983">
    <property type="term" value="F:protein dimerization activity"/>
    <property type="evidence" value="ECO:0007669"/>
    <property type="project" value="InterPro"/>
</dbReference>
<dbReference type="PANTHER" id="PTHR10985">
    <property type="entry name" value="BASIC HELIX-LOOP-HELIX TRANSCRIPTION FACTOR, HES-RELATED"/>
    <property type="match status" value="1"/>
</dbReference>
<accession>A0A0V1MNK8</accession>
<feature type="domain" description="BHLH" evidence="6">
    <location>
        <begin position="85"/>
        <end position="145"/>
    </location>
</feature>
<comment type="caution">
    <text evidence="7">The sequence shown here is derived from an EMBL/GenBank/DDBJ whole genome shotgun (WGS) entry which is preliminary data.</text>
</comment>
<dbReference type="PROSITE" id="PS50888">
    <property type="entry name" value="BHLH"/>
    <property type="match status" value="1"/>
</dbReference>
<evidence type="ECO:0000259" key="6">
    <source>
        <dbReference type="PROSITE" id="PS50888"/>
    </source>
</evidence>
<keyword evidence="2" id="KW-0805">Transcription regulation</keyword>
<evidence type="ECO:0000256" key="1">
    <source>
        <dbReference type="ARBA" id="ARBA00004123"/>
    </source>
</evidence>
<evidence type="ECO:0000256" key="3">
    <source>
        <dbReference type="ARBA" id="ARBA00023163"/>
    </source>
</evidence>
<dbReference type="AlphaFoldDB" id="A0A0V1MNK8"/>
<dbReference type="OrthoDB" id="6085656at2759"/>
<reference evidence="7 8" key="1">
    <citation type="submission" date="2015-01" db="EMBL/GenBank/DDBJ databases">
        <title>Evolution of Trichinella species and genotypes.</title>
        <authorList>
            <person name="Korhonen P.K."/>
            <person name="Edoardo P."/>
            <person name="Giuseppe L.R."/>
            <person name="Gasser R.B."/>
        </authorList>
    </citation>
    <scope>NUCLEOTIDE SEQUENCE [LARGE SCALE GENOMIC DNA]</scope>
    <source>
        <strain evidence="7">ISS1980</strain>
    </source>
</reference>
<evidence type="ECO:0000313" key="8">
    <source>
        <dbReference type="Proteomes" id="UP000054843"/>
    </source>
</evidence>
<dbReference type="SMART" id="SM00353">
    <property type="entry name" value="HLH"/>
    <property type="match status" value="1"/>
</dbReference>
<dbReference type="Proteomes" id="UP000054843">
    <property type="component" value="Unassembled WGS sequence"/>
</dbReference>
<dbReference type="Gene3D" id="4.10.280.10">
    <property type="entry name" value="Helix-loop-helix DNA-binding domain"/>
    <property type="match status" value="1"/>
</dbReference>
<dbReference type="Pfam" id="PF00010">
    <property type="entry name" value="HLH"/>
    <property type="match status" value="1"/>
</dbReference>